<gene>
    <name evidence="2" type="ORF">PC113_g13998</name>
    <name evidence="3" type="ORF">PC117_g13858</name>
</gene>
<organism evidence="2 4">
    <name type="scientific">Phytophthora cactorum</name>
    <dbReference type="NCBI Taxonomy" id="29920"/>
    <lineage>
        <taxon>Eukaryota</taxon>
        <taxon>Sar</taxon>
        <taxon>Stramenopiles</taxon>
        <taxon>Oomycota</taxon>
        <taxon>Peronosporomycetes</taxon>
        <taxon>Peronosporales</taxon>
        <taxon>Peronosporaceae</taxon>
        <taxon>Phytophthora</taxon>
    </lineage>
</organism>
<evidence type="ECO:0000313" key="3">
    <source>
        <dbReference type="EMBL" id="KAG2930000.1"/>
    </source>
</evidence>
<evidence type="ECO:0000313" key="4">
    <source>
        <dbReference type="Proteomes" id="UP000735874"/>
    </source>
</evidence>
<sequence>MRAMSPANTVLRLESTVNNEDATDNQQTVANQEATALQGAVSSQVSVASQMAIASENAVACQATATDLSLRSPESVEHRTAPRTRENRIKPRSTSQHQSELENLEPAANTGVALTLL</sequence>
<comment type="caution">
    <text evidence="2">The sequence shown here is derived from an EMBL/GenBank/DDBJ whole genome shotgun (WGS) entry which is preliminary data.</text>
</comment>
<evidence type="ECO:0000256" key="1">
    <source>
        <dbReference type="SAM" id="MobiDB-lite"/>
    </source>
</evidence>
<dbReference type="AlphaFoldDB" id="A0A8T1KGV6"/>
<evidence type="ECO:0000313" key="2">
    <source>
        <dbReference type="EMBL" id="KAG2853654.1"/>
    </source>
</evidence>
<proteinExistence type="predicted"/>
<feature type="compositionally biased region" description="Polar residues" evidence="1">
    <location>
        <begin position="15"/>
        <end position="27"/>
    </location>
</feature>
<feature type="region of interest" description="Disordered" evidence="1">
    <location>
        <begin position="65"/>
        <end position="110"/>
    </location>
</feature>
<feature type="compositionally biased region" description="Basic and acidic residues" evidence="1">
    <location>
        <begin position="74"/>
        <end position="89"/>
    </location>
</feature>
<dbReference type="EMBL" id="RCMK01000416">
    <property type="protein sequence ID" value="KAG2930000.1"/>
    <property type="molecule type" value="Genomic_DNA"/>
</dbReference>
<dbReference type="Proteomes" id="UP000735874">
    <property type="component" value="Unassembled WGS sequence"/>
</dbReference>
<protein>
    <submittedName>
        <fullName evidence="2">Uncharacterized protein</fullName>
    </submittedName>
</protein>
<feature type="region of interest" description="Disordered" evidence="1">
    <location>
        <begin position="1"/>
        <end position="27"/>
    </location>
</feature>
<accession>A0A8T1KGV6</accession>
<name>A0A8T1KGV6_9STRA</name>
<dbReference type="Proteomes" id="UP000736787">
    <property type="component" value="Unassembled WGS sequence"/>
</dbReference>
<dbReference type="EMBL" id="RCMG01000470">
    <property type="protein sequence ID" value="KAG2853654.1"/>
    <property type="molecule type" value="Genomic_DNA"/>
</dbReference>
<reference evidence="2" key="1">
    <citation type="submission" date="2018-10" db="EMBL/GenBank/DDBJ databases">
        <title>Effector identification in a new, highly contiguous assembly of the strawberry crown rot pathogen Phytophthora cactorum.</title>
        <authorList>
            <person name="Armitage A.D."/>
            <person name="Nellist C.F."/>
            <person name="Bates H."/>
            <person name="Vickerstaff R.J."/>
            <person name="Harrison R.J."/>
        </authorList>
    </citation>
    <scope>NUCLEOTIDE SEQUENCE</scope>
    <source>
        <strain evidence="2">15-7</strain>
        <strain evidence="3">4040</strain>
    </source>
</reference>